<feature type="domain" description="Asparagine synthetase" evidence="2">
    <location>
        <begin position="19"/>
        <end position="83"/>
    </location>
</feature>
<dbReference type="InterPro" id="IPR005232">
    <property type="entry name" value="LarE"/>
</dbReference>
<protein>
    <recommendedName>
        <fullName evidence="2">Asparagine synthetase domain-containing protein</fullName>
    </recommendedName>
</protein>
<dbReference type="InterPro" id="IPR001962">
    <property type="entry name" value="Asn_synthase"/>
</dbReference>
<dbReference type="PANTHER" id="PTHR43169">
    <property type="entry name" value="EXSB FAMILY PROTEIN"/>
    <property type="match status" value="1"/>
</dbReference>
<dbReference type="Proteomes" id="UP000198943">
    <property type="component" value="Unassembled WGS sequence"/>
</dbReference>
<dbReference type="InterPro" id="IPR052188">
    <property type="entry name" value="Ni-pincer_cofactor_biosynth"/>
</dbReference>
<dbReference type="NCBIfam" id="TIGR00268">
    <property type="entry name" value="ATP-dependent sacrificial sulfur transferase LarE"/>
    <property type="match status" value="1"/>
</dbReference>
<dbReference type="PIRSF" id="PIRSF006661">
    <property type="entry name" value="PP-lp_UCP006661"/>
    <property type="match status" value="1"/>
</dbReference>
<name>A0A1G6KF08_9FIRM</name>
<evidence type="ECO:0000313" key="3">
    <source>
        <dbReference type="EMBL" id="SDC29411.1"/>
    </source>
</evidence>
<feature type="active site" description="Nucleophile and sulfur donor" evidence="1">
    <location>
        <position position="176"/>
    </location>
</feature>
<organism evidence="3 4">
    <name type="scientific">Succiniclasticum ruminis</name>
    <dbReference type="NCBI Taxonomy" id="40841"/>
    <lineage>
        <taxon>Bacteria</taxon>
        <taxon>Bacillati</taxon>
        <taxon>Bacillota</taxon>
        <taxon>Negativicutes</taxon>
        <taxon>Acidaminococcales</taxon>
        <taxon>Acidaminococcaceae</taxon>
        <taxon>Succiniclasticum</taxon>
    </lineage>
</organism>
<dbReference type="AlphaFoldDB" id="A0A1G6KF08"/>
<dbReference type="CDD" id="cd01990">
    <property type="entry name" value="LarE-like"/>
    <property type="match status" value="1"/>
</dbReference>
<dbReference type="InterPro" id="IPR014729">
    <property type="entry name" value="Rossmann-like_a/b/a_fold"/>
</dbReference>
<sequence length="275" mass="30676">MNELENKRKKLENILEEMGNVAVAFSGGVDSALLLAVAARMYHVKLIAVTATSISYAEHEKDDAQRFAQRMGVKHRYLDFDQMSIPEFVANGPERCYYCKKAIFSAIQSYVAEDGFTNVVDGSNADDVKEYRPGSKALAELGIRSPLREAGLSKDEIRKLSRDMGLFTASKPSYACLATRIQYGEPITPEKLARVEQAEDFLAKLGFTHIRVRSYGTLVRIEVEPSQITLMAQVNTRNKIVARFKELGYNYITLDLAGFRSGSMDAGLPKPQQNC</sequence>
<gene>
    <name evidence="3" type="ORF">SAMN04487864_104223</name>
</gene>
<keyword evidence="4" id="KW-1185">Reference proteome</keyword>
<dbReference type="PANTHER" id="PTHR43169:SF2">
    <property type="entry name" value="NAD_GMP SYNTHASE DOMAIN-CONTAINING PROTEIN"/>
    <property type="match status" value="1"/>
</dbReference>
<dbReference type="OrthoDB" id="9776919at2"/>
<dbReference type="GO" id="GO:0016783">
    <property type="term" value="F:sulfurtransferase activity"/>
    <property type="evidence" value="ECO:0007669"/>
    <property type="project" value="InterPro"/>
</dbReference>
<dbReference type="SUPFAM" id="SSF52402">
    <property type="entry name" value="Adenine nucleotide alpha hydrolases-like"/>
    <property type="match status" value="1"/>
</dbReference>
<dbReference type="GO" id="GO:0006529">
    <property type="term" value="P:asparagine biosynthetic process"/>
    <property type="evidence" value="ECO:0007669"/>
    <property type="project" value="InterPro"/>
</dbReference>
<evidence type="ECO:0000259" key="2">
    <source>
        <dbReference type="Pfam" id="PF00733"/>
    </source>
</evidence>
<dbReference type="RefSeq" id="WP_093729897.1">
    <property type="nucleotide sequence ID" value="NZ_FMYW01000004.1"/>
</dbReference>
<dbReference type="GO" id="GO:0004066">
    <property type="term" value="F:asparagine synthase (glutamine-hydrolyzing) activity"/>
    <property type="evidence" value="ECO:0007669"/>
    <property type="project" value="InterPro"/>
</dbReference>
<proteinExistence type="predicted"/>
<accession>A0A1G6KF08</accession>
<dbReference type="EMBL" id="FMYW01000004">
    <property type="protein sequence ID" value="SDC29411.1"/>
    <property type="molecule type" value="Genomic_DNA"/>
</dbReference>
<evidence type="ECO:0000313" key="4">
    <source>
        <dbReference type="Proteomes" id="UP000198943"/>
    </source>
</evidence>
<evidence type="ECO:0000256" key="1">
    <source>
        <dbReference type="PIRSR" id="PIRSR006661-1"/>
    </source>
</evidence>
<dbReference type="Gene3D" id="3.40.50.620">
    <property type="entry name" value="HUPs"/>
    <property type="match status" value="1"/>
</dbReference>
<dbReference type="Pfam" id="PF00733">
    <property type="entry name" value="Asn_synthase"/>
    <property type="match status" value="1"/>
</dbReference>
<reference evidence="4" key="1">
    <citation type="submission" date="2016-10" db="EMBL/GenBank/DDBJ databases">
        <authorList>
            <person name="Varghese N."/>
            <person name="Submissions S."/>
        </authorList>
    </citation>
    <scope>NUCLEOTIDE SEQUENCE [LARGE SCALE GENOMIC DNA]</scope>
    <source>
        <strain evidence="4">DSM 11005</strain>
    </source>
</reference>